<name>A0ABW7RAS2_9ACTN</name>
<dbReference type="EMBL" id="JBIRGH010000001">
    <property type="protein sequence ID" value="MFH8583420.1"/>
    <property type="molecule type" value="Genomic_DNA"/>
</dbReference>
<dbReference type="GO" id="GO:0016787">
    <property type="term" value="F:hydrolase activity"/>
    <property type="evidence" value="ECO:0007669"/>
    <property type="project" value="UniProtKB-KW"/>
</dbReference>
<evidence type="ECO:0000259" key="2">
    <source>
        <dbReference type="Pfam" id="PF00144"/>
    </source>
</evidence>
<dbReference type="InterPro" id="IPR050491">
    <property type="entry name" value="AmpC-like"/>
</dbReference>
<comment type="caution">
    <text evidence="3">The sequence shown here is derived from an EMBL/GenBank/DDBJ whole genome shotgun (WGS) entry which is preliminary data.</text>
</comment>
<dbReference type="InterPro" id="IPR001466">
    <property type="entry name" value="Beta-lactam-related"/>
</dbReference>
<feature type="signal peptide" evidence="1">
    <location>
        <begin position="1"/>
        <end position="35"/>
    </location>
</feature>
<proteinExistence type="predicted"/>
<dbReference type="PANTHER" id="PTHR46825">
    <property type="entry name" value="D-ALANYL-D-ALANINE-CARBOXYPEPTIDASE/ENDOPEPTIDASE AMPH"/>
    <property type="match status" value="1"/>
</dbReference>
<accession>A0ABW7RAS2</accession>
<dbReference type="RefSeq" id="WP_367434781.1">
    <property type="nucleotide sequence ID" value="NZ_CP108413.1"/>
</dbReference>
<protein>
    <submittedName>
        <fullName evidence="3">Serine hydrolase domain-containing protein</fullName>
        <ecNumber evidence="3">3.-.-.-</ecNumber>
    </submittedName>
</protein>
<keyword evidence="3" id="KW-0378">Hydrolase</keyword>
<evidence type="ECO:0000313" key="4">
    <source>
        <dbReference type="Proteomes" id="UP001610990"/>
    </source>
</evidence>
<feature type="chain" id="PRO_5046755968" evidence="1">
    <location>
        <begin position="36"/>
        <end position="410"/>
    </location>
</feature>
<dbReference type="PANTHER" id="PTHR46825:SF7">
    <property type="entry name" value="D-ALANYL-D-ALANINE CARBOXYPEPTIDASE"/>
    <property type="match status" value="1"/>
</dbReference>
<keyword evidence="4" id="KW-1185">Reference proteome</keyword>
<dbReference type="SUPFAM" id="SSF56601">
    <property type="entry name" value="beta-lactamase/transpeptidase-like"/>
    <property type="match status" value="1"/>
</dbReference>
<gene>
    <name evidence="3" type="ORF">ACH4GP_03350</name>
</gene>
<dbReference type="Pfam" id="PF00144">
    <property type="entry name" value="Beta-lactamase"/>
    <property type="match status" value="1"/>
</dbReference>
<dbReference type="EC" id="3.-.-.-" evidence="3"/>
<evidence type="ECO:0000256" key="1">
    <source>
        <dbReference type="SAM" id="SignalP"/>
    </source>
</evidence>
<keyword evidence="1" id="KW-0732">Signal</keyword>
<dbReference type="Gene3D" id="3.40.710.10">
    <property type="entry name" value="DD-peptidase/beta-lactamase superfamily"/>
    <property type="match status" value="1"/>
</dbReference>
<reference evidence="3 4" key="1">
    <citation type="submission" date="2024-10" db="EMBL/GenBank/DDBJ databases">
        <title>The Natural Products Discovery Center: Release of the First 8490 Sequenced Strains for Exploring Actinobacteria Biosynthetic Diversity.</title>
        <authorList>
            <person name="Kalkreuter E."/>
            <person name="Kautsar S.A."/>
            <person name="Yang D."/>
            <person name="Bader C.D."/>
            <person name="Teijaro C.N."/>
            <person name="Fluegel L."/>
            <person name="Davis C.M."/>
            <person name="Simpson J.R."/>
            <person name="Lauterbach L."/>
            <person name="Steele A.D."/>
            <person name="Gui C."/>
            <person name="Meng S."/>
            <person name="Li G."/>
            <person name="Viehrig K."/>
            <person name="Ye F."/>
            <person name="Su P."/>
            <person name="Kiefer A.F."/>
            <person name="Nichols A."/>
            <person name="Cepeda A.J."/>
            <person name="Yan W."/>
            <person name="Fan B."/>
            <person name="Jiang Y."/>
            <person name="Adhikari A."/>
            <person name="Zheng C.-J."/>
            <person name="Schuster L."/>
            <person name="Cowan T.M."/>
            <person name="Smanski M.J."/>
            <person name="Chevrette M.G."/>
            <person name="De Carvalho L.P.S."/>
            <person name="Shen B."/>
        </authorList>
    </citation>
    <scope>NUCLEOTIDE SEQUENCE [LARGE SCALE GENOMIC DNA]</scope>
    <source>
        <strain evidence="3 4">NPDC018013</strain>
    </source>
</reference>
<organism evidence="3 4">
    <name type="scientific">Streptomyces celluloflavus</name>
    <dbReference type="NCBI Taxonomy" id="58344"/>
    <lineage>
        <taxon>Bacteria</taxon>
        <taxon>Bacillati</taxon>
        <taxon>Actinomycetota</taxon>
        <taxon>Actinomycetes</taxon>
        <taxon>Kitasatosporales</taxon>
        <taxon>Streptomycetaceae</taxon>
        <taxon>Streptomyces</taxon>
    </lineage>
</organism>
<dbReference type="InterPro" id="IPR012338">
    <property type="entry name" value="Beta-lactam/transpept-like"/>
</dbReference>
<dbReference type="Proteomes" id="UP001610990">
    <property type="component" value="Unassembled WGS sequence"/>
</dbReference>
<sequence>MTKTGELSWCCRAVAAVAAGVVAVLSLGASPPAAAAQPVSGYGGAVLRHDLDALHDRGVAGVLGEVRDGPRRLIARSGVAEVRTGRPVPYRGYFRMGSNAKTFTAVVVLQLAGAGRLSLDEPVAKWLPGMVARNGNDGRKITVRNLLQHTSGLYDYADDLAVLASADGYQRHRFDTYRPEQLVALAMRHRPHWVPGAGERRWGYSNTDYVLAGLIIERVTGRSWAGQIRDRILRPLGLRHTFSPGTWPYLPEPHAEGYTQFTKDGPLVDTTVLNPSLSGGAGDLITTTGDLMRFWQALLGGRLLHPAQLLEMKRTVDALPLHRRWPGARVGLGIMRFRLTCGGRDRGWYWTHDGGIPGYSTRNGFSEDGRRGIVLSLSTVLRGEPAGKAGDLAIAHALCGGTDLGKGART</sequence>
<feature type="domain" description="Beta-lactamase-related" evidence="2">
    <location>
        <begin position="56"/>
        <end position="388"/>
    </location>
</feature>
<evidence type="ECO:0000313" key="3">
    <source>
        <dbReference type="EMBL" id="MFH8583420.1"/>
    </source>
</evidence>